<gene>
    <name evidence="1" type="ORF">FHQ18_07425</name>
</gene>
<reference evidence="1 2" key="1">
    <citation type="submission" date="2019-06" db="EMBL/GenBank/DDBJ databases">
        <title>Genomic insights into carbon and energy metabolism of Deferribacter autotrophicus revealed new metabolic traits in the phylum Deferribacteres.</title>
        <authorList>
            <person name="Slobodkin A.I."/>
            <person name="Slobodkina G.B."/>
            <person name="Allioux M."/>
            <person name="Alain K."/>
            <person name="Jebbar M."/>
            <person name="Shadrin V."/>
            <person name="Kublanov I.V."/>
            <person name="Toshchakov S.V."/>
            <person name="Bonch-Osmolovskaya E.A."/>
        </authorList>
    </citation>
    <scope>NUCLEOTIDE SEQUENCE [LARGE SCALE GENOMIC DNA]</scope>
    <source>
        <strain evidence="1 2">SL50</strain>
    </source>
</reference>
<accession>A0A5A8F648</accession>
<protein>
    <submittedName>
        <fullName evidence="1">Uncharacterized protein</fullName>
    </submittedName>
</protein>
<dbReference type="EMBL" id="VFJB01000005">
    <property type="protein sequence ID" value="KAA0258214.1"/>
    <property type="molecule type" value="Genomic_DNA"/>
</dbReference>
<evidence type="ECO:0000313" key="1">
    <source>
        <dbReference type="EMBL" id="KAA0258214.1"/>
    </source>
</evidence>
<dbReference type="OrthoDB" id="9798825at2"/>
<name>A0A5A8F648_9BACT</name>
<dbReference type="RefSeq" id="WP_149266534.1">
    <property type="nucleotide sequence ID" value="NZ_VFJB01000005.1"/>
</dbReference>
<comment type="caution">
    <text evidence="1">The sequence shown here is derived from an EMBL/GenBank/DDBJ whole genome shotgun (WGS) entry which is preliminary data.</text>
</comment>
<proteinExistence type="predicted"/>
<organism evidence="1 2">
    <name type="scientific">Deferribacter autotrophicus</name>
    <dbReference type="NCBI Taxonomy" id="500465"/>
    <lineage>
        <taxon>Bacteria</taxon>
        <taxon>Pseudomonadati</taxon>
        <taxon>Deferribacterota</taxon>
        <taxon>Deferribacteres</taxon>
        <taxon>Deferribacterales</taxon>
        <taxon>Deferribacteraceae</taxon>
        <taxon>Deferribacter</taxon>
    </lineage>
</organism>
<evidence type="ECO:0000313" key="2">
    <source>
        <dbReference type="Proteomes" id="UP000322876"/>
    </source>
</evidence>
<dbReference type="Proteomes" id="UP000322876">
    <property type="component" value="Unassembled WGS sequence"/>
</dbReference>
<keyword evidence="2" id="KW-1185">Reference proteome</keyword>
<dbReference type="AlphaFoldDB" id="A0A5A8F648"/>
<sequence length="99" mass="11911">MERWMAVFDNMRFEEVSFNKLNDGNIEITFLKRREIHTGKIVKENSFTKVLKIETDDGLEFAVVDFHEMDSFFENNNILFQNRKGLHKEIKRYIEFSLS</sequence>